<dbReference type="RefSeq" id="WP_025290932.1">
    <property type="nucleotide sequence ID" value="NZ_CP006644.1"/>
</dbReference>
<evidence type="ECO:0000313" key="2">
    <source>
        <dbReference type="Proteomes" id="UP000018851"/>
    </source>
</evidence>
<dbReference type="eggNOG" id="COG4695">
    <property type="taxonomic scope" value="Bacteria"/>
</dbReference>
<dbReference type="OrthoDB" id="7869742at2"/>
<protein>
    <recommendedName>
        <fullName evidence="3">Chitin-binding type-3 domain-containing protein</fullName>
    </recommendedName>
</protein>
<dbReference type="STRING" id="1123269.NX02_04430"/>
<dbReference type="KEGG" id="ssan:NX02_04430"/>
<evidence type="ECO:0008006" key="3">
    <source>
        <dbReference type="Google" id="ProtNLM"/>
    </source>
</evidence>
<dbReference type="AlphaFoldDB" id="W0AAE6"/>
<keyword evidence="2" id="KW-1185">Reference proteome</keyword>
<reference evidence="1 2" key="1">
    <citation type="submission" date="2013-07" db="EMBL/GenBank/DDBJ databases">
        <title>Completed genome of Sphingomonas sanxanigenens NX02.</title>
        <authorList>
            <person name="Ma T."/>
            <person name="Huang H."/>
            <person name="Wu M."/>
            <person name="Li X."/>
            <person name="Li G."/>
        </authorList>
    </citation>
    <scope>NUCLEOTIDE SEQUENCE [LARGE SCALE GENOMIC DNA]</scope>
    <source>
        <strain evidence="1 2">NX02</strain>
    </source>
</reference>
<name>W0AAE6_9SPHN</name>
<dbReference type="PATRIC" id="fig|1123269.5.peg.862"/>
<sequence length="338" mass="36154">MLDTKALAEATAAIVREFLAKEVAPLVETIKRLEAELRQRAAAPSADDIGSLVDAAVVREIDRRGLVSIDVDQLRESIPTTDQIVSRVISTLPAPAAPVEPDMEAIRATIDEHVRTAVSAIPAPQDGTSVTVDDVRPLIDEQVRAAVAAIPAPQDGASVTVDDVRPLIDEQVRAAVAAIPAPKDGIGLAAMFVNRDGECVATMTDGSIHTLGQVVGRDADMAALEQQVRQMVAAIPVPKDGRDAMSLDDFTAEVMEDGRTIRFAMKAGDTERAYQLSFPVVIDRGVWQAERAYEAGDGVTWAGSYWIAQRGTDAKPDTADSGWRLSVKRGRDGKDKVV</sequence>
<organism evidence="1 2">
    <name type="scientific">Sphingomonas sanxanigenens DSM 19645 = NX02</name>
    <dbReference type="NCBI Taxonomy" id="1123269"/>
    <lineage>
        <taxon>Bacteria</taxon>
        <taxon>Pseudomonadati</taxon>
        <taxon>Pseudomonadota</taxon>
        <taxon>Alphaproteobacteria</taxon>
        <taxon>Sphingomonadales</taxon>
        <taxon>Sphingomonadaceae</taxon>
        <taxon>Sphingomonas</taxon>
    </lineage>
</organism>
<evidence type="ECO:0000313" key="1">
    <source>
        <dbReference type="EMBL" id="AHE52630.1"/>
    </source>
</evidence>
<accession>W0AAE6</accession>
<dbReference type="CDD" id="cd12215">
    <property type="entry name" value="ChiC_BD"/>
    <property type="match status" value="1"/>
</dbReference>
<dbReference type="EMBL" id="CP006644">
    <property type="protein sequence ID" value="AHE52630.1"/>
    <property type="molecule type" value="Genomic_DNA"/>
</dbReference>
<dbReference type="HOGENOM" id="CLU_831203_0_0_5"/>
<dbReference type="Proteomes" id="UP000018851">
    <property type="component" value="Chromosome"/>
</dbReference>
<gene>
    <name evidence="1" type="ORF">NX02_04430</name>
</gene>
<proteinExistence type="predicted"/>